<sequence length="388" mass="42640">MKNYILVFGSLVSSSLVYGLEIESVTRGDEFTTVGFPIIASDNSDLIYHYKEDGSINDYVWMVDDKITSKGVAYTPSESDTNKDIKLCLIEKGDFNCSNTLKIIAKFGNNDAQLRNSRAPNTDINDYWEVNNTITNEEIINDEDTSVKIKLSVDYIGAASIDELPSGSPYVTDLFYTLKSDTTVLQSTSRLPGFTHNTSNQSTSYNTTISQLNLSSVPLVSLCTFGLSSHGASPTIEPSSCSTRLVTERPENLGNWVQPPTKEQFTLLFPGQSYLQETVGSKTYVASPRLTNTGINLVESYCKYISPRATPPTSSELKSLAQNTSIFDDSWPGMTNYWTNTTTTNGPFTFAGITWAETVSISGTNTTQIAPSEVYNGYLSCIVKDESK</sequence>
<organism evidence="1 2">
    <name type="scientific">Vibrio mediterranei</name>
    <dbReference type="NCBI Taxonomy" id="689"/>
    <lineage>
        <taxon>Bacteria</taxon>
        <taxon>Pseudomonadati</taxon>
        <taxon>Pseudomonadota</taxon>
        <taxon>Gammaproteobacteria</taxon>
        <taxon>Vibrionales</taxon>
        <taxon>Vibrionaceae</taxon>
        <taxon>Vibrio</taxon>
    </lineage>
</organism>
<reference evidence="1 2" key="1">
    <citation type="submission" date="2018-11" db="EMBL/GenBank/DDBJ databases">
        <title>Complete Genome Sequence of Vbrio mediterranei 117-T6: a Potential Pathogen Bacteria Isolated from the Conchocelis of Pyropia.</title>
        <authorList>
            <person name="Liu Q."/>
        </authorList>
    </citation>
    <scope>NUCLEOTIDE SEQUENCE [LARGE SCALE GENOMIC DNA]</scope>
    <source>
        <strain evidence="1 2">117-T6</strain>
    </source>
</reference>
<accession>A0A3G4VH94</accession>
<gene>
    <name evidence="1" type="ORF">ECB94_18905</name>
</gene>
<evidence type="ECO:0000313" key="1">
    <source>
        <dbReference type="EMBL" id="AYV23368.1"/>
    </source>
</evidence>
<proteinExistence type="predicted"/>
<dbReference type="RefSeq" id="WP_124941394.1">
    <property type="nucleotide sequence ID" value="NZ_CP033578.1"/>
</dbReference>
<protein>
    <submittedName>
        <fullName evidence="1">Uncharacterized protein</fullName>
    </submittedName>
</protein>
<dbReference type="EMBL" id="CP033578">
    <property type="protein sequence ID" value="AYV23368.1"/>
    <property type="molecule type" value="Genomic_DNA"/>
</dbReference>
<dbReference type="Proteomes" id="UP000279760">
    <property type="component" value="Chromosome 2"/>
</dbReference>
<dbReference type="AlphaFoldDB" id="A0A3G4VH94"/>
<name>A0A3G4VH94_9VIBR</name>
<evidence type="ECO:0000313" key="2">
    <source>
        <dbReference type="Proteomes" id="UP000279760"/>
    </source>
</evidence>